<name>T0CA63_ALIAG</name>
<dbReference type="Pfam" id="PF07336">
    <property type="entry name" value="ABATE"/>
    <property type="match status" value="1"/>
</dbReference>
<organism evidence="2 3">
    <name type="scientific">Alicyclobacillus acidoterrestris (strain ATCC 49025 / DSM 3922 / CIP 106132 / NCIMB 13137 / GD3B)</name>
    <dbReference type="NCBI Taxonomy" id="1356854"/>
    <lineage>
        <taxon>Bacteria</taxon>
        <taxon>Bacillati</taxon>
        <taxon>Bacillota</taxon>
        <taxon>Bacilli</taxon>
        <taxon>Bacillales</taxon>
        <taxon>Alicyclobacillaceae</taxon>
        <taxon>Alicyclobacillus</taxon>
    </lineage>
</organism>
<dbReference type="RefSeq" id="WP_021294833.1">
    <property type="nucleotide sequence ID" value="NZ_AURB01000018.1"/>
</dbReference>
<dbReference type="eggNOG" id="COG5516">
    <property type="taxonomic scope" value="Bacteria"/>
</dbReference>
<evidence type="ECO:0000313" key="3">
    <source>
        <dbReference type="Proteomes" id="UP000829401"/>
    </source>
</evidence>
<accession>T0CA63</accession>
<gene>
    <name evidence="2" type="ORF">K1I37_05565</name>
</gene>
<sequence>MGQLESFPLISGHLSLDLVNTELVRRGTKHDLLVNVADLDRWIEEMKQSGSLHPLSVPSTYDTPEVLRNLRELRASLRNAFLRITEGISPESDFVHTMERLVASAPLSYQLNEDNLVAIPVGTPDAAIASLVALDVLQLLASGALLTLRRCANPDCVLLFLDASGKRKWCSMKICGNRAKVARHEHKRKKSPNQNMDIDA</sequence>
<dbReference type="OrthoDB" id="123307at2"/>
<evidence type="ECO:0000256" key="1">
    <source>
        <dbReference type="SAM" id="MobiDB-lite"/>
    </source>
</evidence>
<feature type="compositionally biased region" description="Basic residues" evidence="1">
    <location>
        <begin position="181"/>
        <end position="191"/>
    </location>
</feature>
<dbReference type="SUPFAM" id="SSF160904">
    <property type="entry name" value="Jann2411-like"/>
    <property type="match status" value="1"/>
</dbReference>
<dbReference type="KEGG" id="aaco:K1I37_05565"/>
<dbReference type="PANTHER" id="PTHR35525:SF3">
    <property type="entry name" value="BLL6575 PROTEIN"/>
    <property type="match status" value="1"/>
</dbReference>
<accession>A0A9E6ZGA9</accession>
<dbReference type="InterPro" id="IPR010852">
    <property type="entry name" value="ABATE"/>
</dbReference>
<proteinExistence type="predicted"/>
<dbReference type="Gene3D" id="1.10.3300.10">
    <property type="entry name" value="Jann2411-like domain"/>
    <property type="match status" value="1"/>
</dbReference>
<dbReference type="STRING" id="1356854.N007_18640"/>
<feature type="region of interest" description="Disordered" evidence="1">
    <location>
        <begin position="181"/>
        <end position="200"/>
    </location>
</feature>
<dbReference type="Proteomes" id="UP000829401">
    <property type="component" value="Chromosome"/>
</dbReference>
<dbReference type="PANTHER" id="PTHR35525">
    <property type="entry name" value="BLL6575 PROTEIN"/>
    <property type="match status" value="1"/>
</dbReference>
<protein>
    <submittedName>
        <fullName evidence="2">CGNR zinc finger domain-containing protein</fullName>
    </submittedName>
</protein>
<dbReference type="Pfam" id="PF11706">
    <property type="entry name" value="zf-CGNR"/>
    <property type="match status" value="1"/>
</dbReference>
<evidence type="ECO:0000313" key="2">
    <source>
        <dbReference type="EMBL" id="UNO49962.1"/>
    </source>
</evidence>
<keyword evidence="3" id="KW-1185">Reference proteome</keyword>
<dbReference type="EMBL" id="CP080467">
    <property type="protein sequence ID" value="UNO49962.1"/>
    <property type="molecule type" value="Genomic_DNA"/>
</dbReference>
<dbReference type="InterPro" id="IPR023286">
    <property type="entry name" value="ABATE_dom_sf"/>
</dbReference>
<reference evidence="3" key="1">
    <citation type="journal article" date="2022" name="G3 (Bethesda)">
        <title>Unveiling the complete genome sequence of Alicyclobacillus acidoterrestris DSM 3922T, a taint-producing strain.</title>
        <authorList>
            <person name="Leonardo I.C."/>
            <person name="Barreto Crespo M.T."/>
            <person name="Gaspar F.B."/>
        </authorList>
    </citation>
    <scope>NUCLEOTIDE SEQUENCE [LARGE SCALE GENOMIC DNA]</scope>
    <source>
        <strain evidence="3">DSM 3922</strain>
    </source>
</reference>
<dbReference type="AlphaFoldDB" id="T0CA63"/>
<dbReference type="InterPro" id="IPR021005">
    <property type="entry name" value="Znf_CGNR"/>
</dbReference>